<comment type="caution">
    <text evidence="2">The sequence shown here is derived from an EMBL/GenBank/DDBJ whole genome shotgun (WGS) entry which is preliminary data.</text>
</comment>
<name>A0A2P7BFK1_9HYPH</name>
<proteinExistence type="predicted"/>
<sequence length="317" mass="34325">MKSLFDSYDLAGRTLRNRLVMAPMTRARVGNGIADARTALYYHQRASAGLIVTEGTPISQEGQGFAFVPGIWSEEQVKGWRLTTDAVHGEGGTIFAQIWHVGRMSHTSLQPCGKAPVSATARPARDDKSVAFAFDESGKPGFVQTSVPRALDADEVRRVVNDFANAAANAISAGFDGVEIHGANGYLVEQFLNPTVNDRTDRYGASTLEDRTRFLLETVDAAIDRIGSSRVAIRLSPYGQLFQMGLYPEIEATYLHVAAELSKRNLAYVHIMDQASRGASPMPAGFLPKFRTAYSGILILAGGLDQAKAATVCNRAR</sequence>
<dbReference type="PANTHER" id="PTHR22893:SF91">
    <property type="entry name" value="NADPH DEHYDROGENASE 2-RELATED"/>
    <property type="match status" value="1"/>
</dbReference>
<dbReference type="OrthoDB" id="9804454at2"/>
<reference evidence="3" key="1">
    <citation type="submission" date="2017-11" db="EMBL/GenBank/DDBJ databases">
        <authorList>
            <person name="Kuznetsova I."/>
            <person name="Sazanova A."/>
            <person name="Chirak E."/>
            <person name="Safronova V."/>
            <person name="Willems A."/>
        </authorList>
    </citation>
    <scope>NUCLEOTIDE SEQUENCE [LARGE SCALE GENOMIC DNA]</scope>
    <source>
        <strain evidence="3">CCBAU 03422</strain>
    </source>
</reference>
<accession>A0A2P7BFK1</accession>
<dbReference type="InterPro" id="IPR013785">
    <property type="entry name" value="Aldolase_TIM"/>
</dbReference>
<dbReference type="GO" id="GO:0016491">
    <property type="term" value="F:oxidoreductase activity"/>
    <property type="evidence" value="ECO:0007669"/>
    <property type="project" value="InterPro"/>
</dbReference>
<dbReference type="Proteomes" id="UP000241764">
    <property type="component" value="Unassembled WGS sequence"/>
</dbReference>
<dbReference type="GO" id="GO:0010181">
    <property type="term" value="F:FMN binding"/>
    <property type="evidence" value="ECO:0007669"/>
    <property type="project" value="InterPro"/>
</dbReference>
<organism evidence="2 3">
    <name type="scientific">Phyllobacterium sophorae</name>
    <dbReference type="NCBI Taxonomy" id="1520277"/>
    <lineage>
        <taxon>Bacteria</taxon>
        <taxon>Pseudomonadati</taxon>
        <taxon>Pseudomonadota</taxon>
        <taxon>Alphaproteobacteria</taxon>
        <taxon>Hyphomicrobiales</taxon>
        <taxon>Phyllobacteriaceae</taxon>
        <taxon>Phyllobacterium</taxon>
    </lineage>
</organism>
<evidence type="ECO:0000313" key="2">
    <source>
        <dbReference type="EMBL" id="PSH65254.1"/>
    </source>
</evidence>
<dbReference type="PANTHER" id="PTHR22893">
    <property type="entry name" value="NADH OXIDOREDUCTASE-RELATED"/>
    <property type="match status" value="1"/>
</dbReference>
<dbReference type="RefSeq" id="WP_106663669.1">
    <property type="nucleotide sequence ID" value="NZ_PGGM01000003.1"/>
</dbReference>
<dbReference type="Gene3D" id="3.20.20.70">
    <property type="entry name" value="Aldolase class I"/>
    <property type="match status" value="1"/>
</dbReference>
<evidence type="ECO:0000259" key="1">
    <source>
        <dbReference type="Pfam" id="PF00724"/>
    </source>
</evidence>
<dbReference type="SUPFAM" id="SSF51395">
    <property type="entry name" value="FMN-linked oxidoreductases"/>
    <property type="match status" value="1"/>
</dbReference>
<evidence type="ECO:0000313" key="3">
    <source>
        <dbReference type="Proteomes" id="UP000241764"/>
    </source>
</evidence>
<dbReference type="GO" id="GO:0005829">
    <property type="term" value="C:cytosol"/>
    <property type="evidence" value="ECO:0007669"/>
    <property type="project" value="TreeGrafter"/>
</dbReference>
<feature type="domain" description="NADH:flavin oxidoreductase/NADH oxidase N-terminal" evidence="1">
    <location>
        <begin position="4"/>
        <end position="311"/>
    </location>
</feature>
<dbReference type="InterPro" id="IPR045247">
    <property type="entry name" value="Oye-like"/>
</dbReference>
<dbReference type="EMBL" id="PGGM01000003">
    <property type="protein sequence ID" value="PSH65254.1"/>
    <property type="molecule type" value="Genomic_DNA"/>
</dbReference>
<dbReference type="Pfam" id="PF00724">
    <property type="entry name" value="Oxidored_FMN"/>
    <property type="match status" value="1"/>
</dbReference>
<keyword evidence="3" id="KW-1185">Reference proteome</keyword>
<protein>
    <submittedName>
        <fullName evidence="2">Alkene reductase</fullName>
    </submittedName>
</protein>
<gene>
    <name evidence="2" type="ORF">CU103_09580</name>
</gene>
<dbReference type="InterPro" id="IPR001155">
    <property type="entry name" value="OxRdtase_FMN_N"/>
</dbReference>
<dbReference type="AlphaFoldDB" id="A0A2P7BFK1"/>
<dbReference type="CDD" id="cd02933">
    <property type="entry name" value="OYE_like_FMN"/>
    <property type="match status" value="1"/>
</dbReference>